<feature type="compositionally biased region" description="Polar residues" evidence="1">
    <location>
        <begin position="105"/>
        <end position="117"/>
    </location>
</feature>
<name>A0A6D2HXU5_9BRAS</name>
<dbReference type="InterPro" id="IPR057670">
    <property type="entry name" value="SH3_retrovirus"/>
</dbReference>
<evidence type="ECO:0000259" key="2">
    <source>
        <dbReference type="Pfam" id="PF25597"/>
    </source>
</evidence>
<dbReference type="SUPFAM" id="SSF53098">
    <property type="entry name" value="Ribonuclease H-like"/>
    <property type="match status" value="1"/>
</dbReference>
<protein>
    <recommendedName>
        <fullName evidence="2">Retroviral polymerase SH3-like domain-containing protein</fullName>
    </recommendedName>
</protein>
<feature type="domain" description="Retroviral polymerase SH3-like" evidence="2">
    <location>
        <begin position="45"/>
        <end position="78"/>
    </location>
</feature>
<sequence>MNRTIMEKVRSMLVESGLKPEFWAEAASTAVHIINRSPSASIDFEGTKGYRVWLLDEQKVVLSRNVIFEEDMMFKELNGTSSAEKQSVKKTKKKVTFDMDLNQFMGESSTSEDTSNECGAVAETENSDQNESSSEESESETESET</sequence>
<gene>
    <name evidence="3" type="ORF">MERR_LOCUS7470</name>
</gene>
<organism evidence="3 4">
    <name type="scientific">Microthlaspi erraticum</name>
    <dbReference type="NCBI Taxonomy" id="1685480"/>
    <lineage>
        <taxon>Eukaryota</taxon>
        <taxon>Viridiplantae</taxon>
        <taxon>Streptophyta</taxon>
        <taxon>Embryophyta</taxon>
        <taxon>Tracheophyta</taxon>
        <taxon>Spermatophyta</taxon>
        <taxon>Magnoliopsida</taxon>
        <taxon>eudicotyledons</taxon>
        <taxon>Gunneridae</taxon>
        <taxon>Pentapetalae</taxon>
        <taxon>rosids</taxon>
        <taxon>malvids</taxon>
        <taxon>Brassicales</taxon>
        <taxon>Brassicaceae</taxon>
        <taxon>Coluteocarpeae</taxon>
        <taxon>Microthlaspi</taxon>
    </lineage>
</organism>
<dbReference type="AlphaFoldDB" id="A0A6D2HXU5"/>
<dbReference type="Gene3D" id="3.30.420.10">
    <property type="entry name" value="Ribonuclease H-like superfamily/Ribonuclease H"/>
    <property type="match status" value="1"/>
</dbReference>
<reference evidence="3" key="1">
    <citation type="submission" date="2020-01" db="EMBL/GenBank/DDBJ databases">
        <authorList>
            <person name="Mishra B."/>
        </authorList>
    </citation>
    <scope>NUCLEOTIDE SEQUENCE [LARGE SCALE GENOMIC DNA]</scope>
</reference>
<dbReference type="PANTHER" id="PTHR42648">
    <property type="entry name" value="TRANSPOSASE, PUTATIVE-RELATED"/>
    <property type="match status" value="1"/>
</dbReference>
<dbReference type="GO" id="GO:0003676">
    <property type="term" value="F:nucleic acid binding"/>
    <property type="evidence" value="ECO:0007669"/>
    <property type="project" value="InterPro"/>
</dbReference>
<dbReference type="InterPro" id="IPR036397">
    <property type="entry name" value="RNaseH_sf"/>
</dbReference>
<keyword evidence="4" id="KW-1185">Reference proteome</keyword>
<feature type="compositionally biased region" description="Acidic residues" evidence="1">
    <location>
        <begin position="125"/>
        <end position="145"/>
    </location>
</feature>
<accession>A0A6D2HXU5</accession>
<comment type="caution">
    <text evidence="3">The sequence shown here is derived from an EMBL/GenBank/DDBJ whole genome shotgun (WGS) entry which is preliminary data.</text>
</comment>
<dbReference type="PANTHER" id="PTHR42648:SF28">
    <property type="entry name" value="TRANSPOSON-ENCODED PROTEIN WITH RIBONUCLEASE H-LIKE AND RETROVIRUS ZINC FINGER-LIKE DOMAINS"/>
    <property type="match status" value="1"/>
</dbReference>
<dbReference type="EMBL" id="CACVBM020000532">
    <property type="protein sequence ID" value="CAA7020235.1"/>
    <property type="molecule type" value="Genomic_DNA"/>
</dbReference>
<dbReference type="Proteomes" id="UP000467841">
    <property type="component" value="Unassembled WGS sequence"/>
</dbReference>
<dbReference type="OrthoDB" id="6776856at2759"/>
<dbReference type="InterPro" id="IPR039537">
    <property type="entry name" value="Retrotran_Ty1/copia-like"/>
</dbReference>
<evidence type="ECO:0000313" key="4">
    <source>
        <dbReference type="Proteomes" id="UP000467841"/>
    </source>
</evidence>
<evidence type="ECO:0000256" key="1">
    <source>
        <dbReference type="SAM" id="MobiDB-lite"/>
    </source>
</evidence>
<evidence type="ECO:0000313" key="3">
    <source>
        <dbReference type="EMBL" id="CAA7020235.1"/>
    </source>
</evidence>
<dbReference type="Pfam" id="PF25597">
    <property type="entry name" value="SH3_retrovirus"/>
    <property type="match status" value="1"/>
</dbReference>
<feature type="region of interest" description="Disordered" evidence="1">
    <location>
        <begin position="101"/>
        <end position="145"/>
    </location>
</feature>
<proteinExistence type="predicted"/>
<dbReference type="InterPro" id="IPR012337">
    <property type="entry name" value="RNaseH-like_sf"/>
</dbReference>